<evidence type="ECO:0000313" key="1">
    <source>
        <dbReference type="EMBL" id="KAK3169233.1"/>
    </source>
</evidence>
<evidence type="ECO:0000313" key="2">
    <source>
        <dbReference type="Proteomes" id="UP001276659"/>
    </source>
</evidence>
<dbReference type="AlphaFoldDB" id="A0AAD9Z2C6"/>
<accession>A0AAD9Z2C6</accession>
<name>A0AAD9Z2C6_9LECA</name>
<reference evidence="1" key="1">
    <citation type="submission" date="2022-11" db="EMBL/GenBank/DDBJ databases">
        <title>Chromosomal genome sequence assembly and mating type (MAT) locus characterization of the leprose asexual lichenized fungus Lepraria neglecta (Nyl.) Erichsen.</title>
        <authorList>
            <person name="Allen J.L."/>
            <person name="Pfeffer B."/>
        </authorList>
    </citation>
    <scope>NUCLEOTIDE SEQUENCE</scope>
    <source>
        <strain evidence="1">Allen 5258</strain>
    </source>
</reference>
<sequence>MLETSCAGLGQSPRPAPSTSLTYLTSLLTREYINMPLTKTSNLPEFTRPPPDSVTFAFPPHSPSDDKIAPTLITFRPGSTISTSLHWHTTHTEYIKVLSGAALVMVAGKVKIYTAEDGAAVVPRYARHECMRFDRPAHLLSKKQRECQEKWMEEQGEDIVQKLKNTEVVAEEWTEPKDGEKEVFFRNLFSTTREPQWKGSWLGEVYMVLQIMCVMWKLDNYIVLVDLGGKGDGSGWRGFVEAVISYSVMGLANAVGRLMGLRAVNEEYTPGWLMRSWQEGKADGKIE</sequence>
<dbReference type="InterPro" id="IPR014710">
    <property type="entry name" value="RmlC-like_jellyroll"/>
</dbReference>
<organism evidence="1 2">
    <name type="scientific">Lepraria neglecta</name>
    <dbReference type="NCBI Taxonomy" id="209136"/>
    <lineage>
        <taxon>Eukaryota</taxon>
        <taxon>Fungi</taxon>
        <taxon>Dikarya</taxon>
        <taxon>Ascomycota</taxon>
        <taxon>Pezizomycotina</taxon>
        <taxon>Lecanoromycetes</taxon>
        <taxon>OSLEUM clade</taxon>
        <taxon>Lecanoromycetidae</taxon>
        <taxon>Lecanorales</taxon>
        <taxon>Lecanorineae</taxon>
        <taxon>Stereocaulaceae</taxon>
        <taxon>Lepraria</taxon>
    </lineage>
</organism>
<gene>
    <name evidence="1" type="ORF">OEA41_008616</name>
</gene>
<protein>
    <submittedName>
        <fullName evidence="1">Uncharacterized protein</fullName>
    </submittedName>
</protein>
<comment type="caution">
    <text evidence="1">The sequence shown here is derived from an EMBL/GenBank/DDBJ whole genome shotgun (WGS) entry which is preliminary data.</text>
</comment>
<dbReference type="SUPFAM" id="SSF51182">
    <property type="entry name" value="RmlC-like cupins"/>
    <property type="match status" value="1"/>
</dbReference>
<keyword evidence="2" id="KW-1185">Reference proteome</keyword>
<dbReference type="EMBL" id="JASNWA010000009">
    <property type="protein sequence ID" value="KAK3169233.1"/>
    <property type="molecule type" value="Genomic_DNA"/>
</dbReference>
<proteinExistence type="predicted"/>
<dbReference type="InterPro" id="IPR011051">
    <property type="entry name" value="RmlC_Cupin_sf"/>
</dbReference>
<dbReference type="Gene3D" id="2.60.120.10">
    <property type="entry name" value="Jelly Rolls"/>
    <property type="match status" value="1"/>
</dbReference>
<dbReference type="Proteomes" id="UP001276659">
    <property type="component" value="Unassembled WGS sequence"/>
</dbReference>
<dbReference type="CDD" id="cd02208">
    <property type="entry name" value="cupin_RmlC-like"/>
    <property type="match status" value="1"/>
</dbReference>